<dbReference type="Pfam" id="PF12259">
    <property type="entry name" value="Baculo_F"/>
    <property type="match status" value="1"/>
</dbReference>
<evidence type="ECO:0000256" key="2">
    <source>
        <dbReference type="SAM" id="MobiDB-lite"/>
    </source>
</evidence>
<evidence type="ECO:0000313" key="4">
    <source>
        <dbReference type="Proteomes" id="UP001234178"/>
    </source>
</evidence>
<dbReference type="EMBL" id="JAOYFB010000040">
    <property type="protein sequence ID" value="KAK4037903.1"/>
    <property type="molecule type" value="Genomic_DNA"/>
</dbReference>
<comment type="caution">
    <text evidence="3">The sequence shown here is derived from an EMBL/GenBank/DDBJ whole genome shotgun (WGS) entry which is preliminary data.</text>
</comment>
<keyword evidence="4" id="KW-1185">Reference proteome</keyword>
<feature type="region of interest" description="Disordered" evidence="2">
    <location>
        <begin position="60"/>
        <end position="127"/>
    </location>
</feature>
<keyword evidence="1" id="KW-0175">Coiled coil</keyword>
<dbReference type="Proteomes" id="UP001234178">
    <property type="component" value="Unassembled WGS sequence"/>
</dbReference>
<name>A0ABR0B880_9CRUS</name>
<dbReference type="InterPro" id="IPR022048">
    <property type="entry name" value="Envelope_fusion-like"/>
</dbReference>
<proteinExistence type="predicted"/>
<evidence type="ECO:0008006" key="5">
    <source>
        <dbReference type="Google" id="ProtNLM"/>
    </source>
</evidence>
<organism evidence="3 4">
    <name type="scientific">Daphnia magna</name>
    <dbReference type="NCBI Taxonomy" id="35525"/>
    <lineage>
        <taxon>Eukaryota</taxon>
        <taxon>Metazoa</taxon>
        <taxon>Ecdysozoa</taxon>
        <taxon>Arthropoda</taxon>
        <taxon>Crustacea</taxon>
        <taxon>Branchiopoda</taxon>
        <taxon>Diplostraca</taxon>
        <taxon>Cladocera</taxon>
        <taxon>Anomopoda</taxon>
        <taxon>Daphniidae</taxon>
        <taxon>Daphnia</taxon>
    </lineage>
</organism>
<accession>A0ABR0B880</accession>
<feature type="coiled-coil region" evidence="1">
    <location>
        <begin position="332"/>
        <end position="380"/>
    </location>
</feature>
<evidence type="ECO:0000313" key="3">
    <source>
        <dbReference type="EMBL" id="KAK4037903.1"/>
    </source>
</evidence>
<feature type="compositionally biased region" description="Polar residues" evidence="2">
    <location>
        <begin position="100"/>
        <end position="114"/>
    </location>
</feature>
<protein>
    <recommendedName>
        <fullName evidence="5">DUF5667 domain-containing protein</fullName>
    </recommendedName>
</protein>
<sequence length="458" mass="51571">MYLPNEEVLVYKPIRKVSKSEKLLHRWFGPYTVVRQTTQSNYELRLGKSPKTEICCKCTKNPVPSEDLQENQNKGPEKEASANAQDQEQSEETNTRPSEENGTQSETAEINTDVPTVPPTRQGRQETVQMARAENAGIRRSARIAQRKTVMLTLPLMLLLSVMSGPTTSKEILAYQGVIFKSEGEIAISDSEWVVVTDFTFNPLETVIKTLHDVLGRKVNTLNFRYEGPNDGLKKRIKEEVEERARAELKNLKKSQERLRELKQAVNIGSTRKKRGLIDGGGKVLNWLFGVSTEEDLEHVNNHVEKLSTETTSIAHALEVHASLINETLWETKATSNAVEELQNAFEKLEREAWKTDHKIDGITQEVEKHEIARAAIENTFPLAWLDESIEDFAVGLATMAMERLPALLFPPMQIQAVLKEIKAILPSGWSLSPSIQMGDTWQVYKDAKVAVAAIEDN</sequence>
<gene>
    <name evidence="3" type="ORF">OUZ56_029928</name>
</gene>
<evidence type="ECO:0000256" key="1">
    <source>
        <dbReference type="SAM" id="Coils"/>
    </source>
</evidence>
<reference evidence="3 4" key="1">
    <citation type="journal article" date="2023" name="Nucleic Acids Res.">
        <title>The hologenome of Daphnia magna reveals possible DNA methylation and microbiome-mediated evolution of the host genome.</title>
        <authorList>
            <person name="Chaturvedi A."/>
            <person name="Li X."/>
            <person name="Dhandapani V."/>
            <person name="Marshall H."/>
            <person name="Kissane S."/>
            <person name="Cuenca-Cambronero M."/>
            <person name="Asole G."/>
            <person name="Calvet F."/>
            <person name="Ruiz-Romero M."/>
            <person name="Marangio P."/>
            <person name="Guigo R."/>
            <person name="Rago D."/>
            <person name="Mirbahai L."/>
            <person name="Eastwood N."/>
            <person name="Colbourne J.K."/>
            <person name="Zhou J."/>
            <person name="Mallon E."/>
            <person name="Orsini L."/>
        </authorList>
    </citation>
    <scope>NUCLEOTIDE SEQUENCE [LARGE SCALE GENOMIC DNA]</scope>
    <source>
        <strain evidence="3">LRV0_1</strain>
    </source>
</reference>
<feature type="coiled-coil region" evidence="1">
    <location>
        <begin position="230"/>
        <end position="265"/>
    </location>
</feature>